<evidence type="ECO:0000256" key="1">
    <source>
        <dbReference type="SAM" id="SignalP"/>
    </source>
</evidence>
<organism evidence="2 3">
    <name type="scientific">Oryzomonas japonica</name>
    <dbReference type="NCBI Taxonomy" id="2603858"/>
    <lineage>
        <taxon>Bacteria</taxon>
        <taxon>Pseudomonadati</taxon>
        <taxon>Thermodesulfobacteriota</taxon>
        <taxon>Desulfuromonadia</taxon>
        <taxon>Geobacterales</taxon>
        <taxon>Geobacteraceae</taxon>
        <taxon>Oryzomonas</taxon>
    </lineage>
</organism>
<dbReference type="RefSeq" id="WP_151129253.1">
    <property type="nucleotide sequence ID" value="NZ_VZQZ01000010.1"/>
</dbReference>
<comment type="caution">
    <text evidence="2">The sequence shown here is derived from an EMBL/GenBank/DDBJ whole genome shotgun (WGS) entry which is preliminary data.</text>
</comment>
<dbReference type="Proteomes" id="UP000420562">
    <property type="component" value="Unassembled WGS sequence"/>
</dbReference>
<name>A0A7J4ZN16_9BACT</name>
<keyword evidence="3" id="KW-1185">Reference proteome</keyword>
<accession>A0A7J4ZN16</accession>
<evidence type="ECO:0000313" key="3">
    <source>
        <dbReference type="Proteomes" id="UP000420562"/>
    </source>
</evidence>
<protein>
    <submittedName>
        <fullName evidence="2">Uncharacterized protein</fullName>
    </submittedName>
</protein>
<dbReference type="AlphaFoldDB" id="A0A7J4ZN16"/>
<sequence>MRLMQVLMLLISATVMACSGGGSNNTISNSPTQLSPGQSITLVSGQTINVPSGATVQFPNSGGGVNTINGDYDTVKMTSGALTINGNNNTVNTTAGAVVSVPTSATGPANNTVVAVLSATLSADQAVFESCFLSPSVAYEFHYLLPITGMPENGTNYFEANYFSISASPLTNGTQQLNSSALTSIANTLSVITPKKVRYIVNGQIYASSFQKVSYQGTGVRYDTLAADGITALCSDLRSNYSIVPLTGTVVSAPTDLAHALSLLFYNPSLLTPSATWKIGAAYMKFTATTIGDTYEVLDWDTTTTGNTPSPVATNSTITTLMTSGGIVSSSDGITYNMTNGNISIINGINTYIATTPIINETGTRYRTFYELNGNVYAGVLLKDGSIAGGMPFYVAAPGTPSGYTKDYSPTYQIRLNKIAIDSLKSAVTF</sequence>
<feature type="chain" id="PRO_5029545988" evidence="1">
    <location>
        <begin position="18"/>
        <end position="430"/>
    </location>
</feature>
<gene>
    <name evidence="2" type="ORF">F6V25_14195</name>
</gene>
<reference evidence="2 3" key="1">
    <citation type="submission" date="2019-09" db="EMBL/GenBank/DDBJ databases">
        <title>Geobacter sp. Red96, a novel strain isolated from paddy soil.</title>
        <authorList>
            <person name="Xu Z."/>
            <person name="Masuda Y."/>
            <person name="Itoh H."/>
            <person name="Senoo K."/>
        </authorList>
    </citation>
    <scope>NUCLEOTIDE SEQUENCE [LARGE SCALE GENOMIC DNA]</scope>
    <source>
        <strain evidence="2 3">Red96</strain>
    </source>
</reference>
<dbReference type="PROSITE" id="PS51257">
    <property type="entry name" value="PROKAR_LIPOPROTEIN"/>
    <property type="match status" value="1"/>
</dbReference>
<keyword evidence="1" id="KW-0732">Signal</keyword>
<evidence type="ECO:0000313" key="2">
    <source>
        <dbReference type="EMBL" id="KAB0663962.1"/>
    </source>
</evidence>
<proteinExistence type="predicted"/>
<feature type="signal peptide" evidence="1">
    <location>
        <begin position="1"/>
        <end position="17"/>
    </location>
</feature>
<dbReference type="EMBL" id="VZQZ01000010">
    <property type="protein sequence ID" value="KAB0663962.1"/>
    <property type="molecule type" value="Genomic_DNA"/>
</dbReference>